<keyword evidence="2" id="KW-0732">Signal</keyword>
<evidence type="ECO:0000313" key="4">
    <source>
        <dbReference type="Proteomes" id="UP001595979"/>
    </source>
</evidence>
<proteinExistence type="predicted"/>
<name>A0ABW1DLF6_9DEIO</name>
<feature type="chain" id="PRO_5047421963" description="Lipoprotein" evidence="2">
    <location>
        <begin position="27"/>
        <end position="212"/>
    </location>
</feature>
<dbReference type="EMBL" id="JBHSOH010000020">
    <property type="protein sequence ID" value="MFC5849451.1"/>
    <property type="molecule type" value="Genomic_DNA"/>
</dbReference>
<dbReference type="Proteomes" id="UP001595979">
    <property type="component" value="Unassembled WGS sequence"/>
</dbReference>
<dbReference type="RefSeq" id="WP_380050606.1">
    <property type="nucleotide sequence ID" value="NZ_JBHSOH010000020.1"/>
</dbReference>
<protein>
    <recommendedName>
        <fullName evidence="5">Lipoprotein</fullName>
    </recommendedName>
</protein>
<evidence type="ECO:0000256" key="1">
    <source>
        <dbReference type="SAM" id="MobiDB-lite"/>
    </source>
</evidence>
<feature type="region of interest" description="Disordered" evidence="1">
    <location>
        <begin position="25"/>
        <end position="47"/>
    </location>
</feature>
<feature type="compositionally biased region" description="Low complexity" evidence="1">
    <location>
        <begin position="26"/>
        <end position="47"/>
    </location>
</feature>
<evidence type="ECO:0000313" key="3">
    <source>
        <dbReference type="EMBL" id="MFC5849451.1"/>
    </source>
</evidence>
<accession>A0ABW1DLF6</accession>
<organism evidence="3 4">
    <name type="scientific">Deinococcus petrolearius</name>
    <dbReference type="NCBI Taxonomy" id="1751295"/>
    <lineage>
        <taxon>Bacteria</taxon>
        <taxon>Thermotogati</taxon>
        <taxon>Deinococcota</taxon>
        <taxon>Deinococci</taxon>
        <taxon>Deinococcales</taxon>
        <taxon>Deinococcaceae</taxon>
        <taxon>Deinococcus</taxon>
    </lineage>
</organism>
<gene>
    <name evidence="3" type="ORF">ACFPQ6_14150</name>
</gene>
<comment type="caution">
    <text evidence="3">The sequence shown here is derived from an EMBL/GenBank/DDBJ whole genome shotgun (WGS) entry which is preliminary data.</text>
</comment>
<sequence>MKAKLPALPLAVVILLIGCKPGETQAAGPTSAGPSGPAAPAAPVQSAPDAELTPDLALTVLRTHFADHSVMCAYGTTFPLRIDRRSLTYRPGLQHLIDAGVVDVEEQNAALTLTPQAPYFDRDRGLMCAGITEPLAVTLKPVNANLAGAEFTLNIKGVQPWASSPLTTANANPGFMRPAQYAGKTLTGDAQLERTSEGWRVVRGSVGKSRER</sequence>
<dbReference type="PROSITE" id="PS51257">
    <property type="entry name" value="PROKAR_LIPOPROTEIN"/>
    <property type="match status" value="1"/>
</dbReference>
<feature type="signal peptide" evidence="2">
    <location>
        <begin position="1"/>
        <end position="26"/>
    </location>
</feature>
<keyword evidence="4" id="KW-1185">Reference proteome</keyword>
<reference evidence="4" key="1">
    <citation type="journal article" date="2019" name="Int. J. Syst. Evol. Microbiol.">
        <title>The Global Catalogue of Microorganisms (GCM) 10K type strain sequencing project: providing services to taxonomists for standard genome sequencing and annotation.</title>
        <authorList>
            <consortium name="The Broad Institute Genomics Platform"/>
            <consortium name="The Broad Institute Genome Sequencing Center for Infectious Disease"/>
            <person name="Wu L."/>
            <person name="Ma J."/>
        </authorList>
    </citation>
    <scope>NUCLEOTIDE SEQUENCE [LARGE SCALE GENOMIC DNA]</scope>
    <source>
        <strain evidence="4">CGMCC 1.15053</strain>
    </source>
</reference>
<evidence type="ECO:0000256" key="2">
    <source>
        <dbReference type="SAM" id="SignalP"/>
    </source>
</evidence>
<evidence type="ECO:0008006" key="5">
    <source>
        <dbReference type="Google" id="ProtNLM"/>
    </source>
</evidence>